<dbReference type="GO" id="GO:0006352">
    <property type="term" value="P:DNA-templated transcription initiation"/>
    <property type="evidence" value="ECO:0007669"/>
    <property type="project" value="InterPro"/>
</dbReference>
<dbReference type="RefSeq" id="WP_171200044.1">
    <property type="nucleotide sequence ID" value="NZ_JABEND010000006.1"/>
</dbReference>
<dbReference type="PANTHER" id="PTHR43133:SF8">
    <property type="entry name" value="RNA POLYMERASE SIGMA FACTOR HI_1459-RELATED"/>
    <property type="match status" value="1"/>
</dbReference>
<evidence type="ECO:0000259" key="8">
    <source>
        <dbReference type="Pfam" id="PF08281"/>
    </source>
</evidence>
<accession>A0A849A9R6</accession>
<dbReference type="InterPro" id="IPR014284">
    <property type="entry name" value="RNA_pol_sigma-70_dom"/>
</dbReference>
<dbReference type="GO" id="GO:0016987">
    <property type="term" value="F:sigma factor activity"/>
    <property type="evidence" value="ECO:0007669"/>
    <property type="project" value="UniProtKB-KW"/>
</dbReference>
<dbReference type="EMBL" id="JABEND010000006">
    <property type="protein sequence ID" value="NNG36343.1"/>
    <property type="molecule type" value="Genomic_DNA"/>
</dbReference>
<protein>
    <submittedName>
        <fullName evidence="9">Sigma-70 family RNA polymerase sigma factor</fullName>
    </submittedName>
</protein>
<keyword evidence="5" id="KW-0804">Transcription</keyword>
<dbReference type="CDD" id="cd06171">
    <property type="entry name" value="Sigma70_r4"/>
    <property type="match status" value="1"/>
</dbReference>
<dbReference type="InterPro" id="IPR013325">
    <property type="entry name" value="RNA_pol_sigma_r2"/>
</dbReference>
<dbReference type="Pfam" id="PF08281">
    <property type="entry name" value="Sigma70_r4_2"/>
    <property type="match status" value="1"/>
</dbReference>
<dbReference type="SUPFAM" id="SSF88659">
    <property type="entry name" value="Sigma3 and sigma4 domains of RNA polymerase sigma factors"/>
    <property type="match status" value="1"/>
</dbReference>
<gene>
    <name evidence="9" type="ORF">HKD39_11595</name>
</gene>
<dbReference type="PANTHER" id="PTHR43133">
    <property type="entry name" value="RNA POLYMERASE ECF-TYPE SIGMA FACTO"/>
    <property type="match status" value="1"/>
</dbReference>
<dbReference type="GO" id="GO:0003677">
    <property type="term" value="F:DNA binding"/>
    <property type="evidence" value="ECO:0007669"/>
    <property type="project" value="UniProtKB-KW"/>
</dbReference>
<evidence type="ECO:0000313" key="9">
    <source>
        <dbReference type="EMBL" id="NNG36343.1"/>
    </source>
</evidence>
<dbReference type="InterPro" id="IPR007627">
    <property type="entry name" value="RNA_pol_sigma70_r2"/>
</dbReference>
<evidence type="ECO:0000313" key="10">
    <source>
        <dbReference type="Proteomes" id="UP000562984"/>
    </source>
</evidence>
<dbReference type="Gene3D" id="1.10.1740.10">
    <property type="match status" value="1"/>
</dbReference>
<keyword evidence="3" id="KW-0731">Sigma factor</keyword>
<dbReference type="InterPro" id="IPR039425">
    <property type="entry name" value="RNA_pol_sigma-70-like"/>
</dbReference>
<organism evidence="9 10">
    <name type="scientific">Nakamurella aerolata</name>
    <dbReference type="NCBI Taxonomy" id="1656892"/>
    <lineage>
        <taxon>Bacteria</taxon>
        <taxon>Bacillati</taxon>
        <taxon>Actinomycetota</taxon>
        <taxon>Actinomycetes</taxon>
        <taxon>Nakamurellales</taxon>
        <taxon>Nakamurellaceae</taxon>
        <taxon>Nakamurella</taxon>
    </lineage>
</organism>
<proteinExistence type="inferred from homology"/>
<evidence type="ECO:0000259" key="7">
    <source>
        <dbReference type="Pfam" id="PF04542"/>
    </source>
</evidence>
<feature type="domain" description="RNA polymerase sigma factor 70 region 4 type 2" evidence="8">
    <location>
        <begin position="106"/>
        <end position="158"/>
    </location>
</feature>
<reference evidence="9 10" key="1">
    <citation type="submission" date="2020-05" db="EMBL/GenBank/DDBJ databases">
        <title>Nakamurella sp. DB0629 isolated from air conditioner.</title>
        <authorList>
            <person name="Kim D.H."/>
            <person name="Kim D.-U."/>
        </authorList>
    </citation>
    <scope>NUCLEOTIDE SEQUENCE [LARGE SCALE GENOMIC DNA]</scope>
    <source>
        <strain evidence="9 10">DB0629</strain>
    </source>
</reference>
<dbReference type="Gene3D" id="1.10.10.10">
    <property type="entry name" value="Winged helix-like DNA-binding domain superfamily/Winged helix DNA-binding domain"/>
    <property type="match status" value="1"/>
</dbReference>
<keyword evidence="4" id="KW-0238">DNA-binding</keyword>
<comment type="caution">
    <text evidence="9">The sequence shown here is derived from an EMBL/GenBank/DDBJ whole genome shotgun (WGS) entry which is preliminary data.</text>
</comment>
<dbReference type="NCBIfam" id="TIGR02937">
    <property type="entry name" value="sigma70-ECF"/>
    <property type="match status" value="1"/>
</dbReference>
<dbReference type="InterPro" id="IPR013324">
    <property type="entry name" value="RNA_pol_sigma_r3/r4-like"/>
</dbReference>
<evidence type="ECO:0000256" key="1">
    <source>
        <dbReference type="ARBA" id="ARBA00010641"/>
    </source>
</evidence>
<feature type="domain" description="RNA polymerase sigma-70 region 2" evidence="7">
    <location>
        <begin position="12"/>
        <end position="73"/>
    </location>
</feature>
<dbReference type="Proteomes" id="UP000562984">
    <property type="component" value="Unassembled WGS sequence"/>
</dbReference>
<evidence type="ECO:0000256" key="3">
    <source>
        <dbReference type="ARBA" id="ARBA00023082"/>
    </source>
</evidence>
<keyword evidence="10" id="KW-1185">Reference proteome</keyword>
<name>A0A849A9R6_9ACTN</name>
<dbReference type="SUPFAM" id="SSF88946">
    <property type="entry name" value="Sigma2 domain of RNA polymerase sigma factors"/>
    <property type="match status" value="1"/>
</dbReference>
<dbReference type="InterPro" id="IPR013249">
    <property type="entry name" value="RNA_pol_sigma70_r4_t2"/>
</dbReference>
<feature type="region of interest" description="Disordered" evidence="6">
    <location>
        <begin position="160"/>
        <end position="195"/>
    </location>
</feature>
<evidence type="ECO:0000256" key="5">
    <source>
        <dbReference type="ARBA" id="ARBA00023163"/>
    </source>
</evidence>
<keyword evidence="2" id="KW-0805">Transcription regulation</keyword>
<dbReference type="InterPro" id="IPR036388">
    <property type="entry name" value="WH-like_DNA-bd_sf"/>
</dbReference>
<feature type="compositionally biased region" description="Basic and acidic residues" evidence="6">
    <location>
        <begin position="160"/>
        <end position="174"/>
    </location>
</feature>
<evidence type="ECO:0000256" key="4">
    <source>
        <dbReference type="ARBA" id="ARBA00023125"/>
    </source>
</evidence>
<sequence>MTHTGFAEFAGAELPQLLRFASALTGSPDTGGDLVQDVMVKVHTRWRRIAPMQHRTAYLRRMITNEWISQHRRWHTRQVRPTDQDELVQLAGDHSDDPALVITDRAELRHRLATLPPRQRAAVVLRFYVDLDYHDIATDLGCSQVNARALVSRGLAALRRDAAEPRTAEPRAAEPRGTAPHPTGPLFTESQGVLP</sequence>
<evidence type="ECO:0000256" key="6">
    <source>
        <dbReference type="SAM" id="MobiDB-lite"/>
    </source>
</evidence>
<dbReference type="Pfam" id="PF04542">
    <property type="entry name" value="Sigma70_r2"/>
    <property type="match status" value="1"/>
</dbReference>
<dbReference type="AlphaFoldDB" id="A0A849A9R6"/>
<comment type="similarity">
    <text evidence="1">Belongs to the sigma-70 factor family. ECF subfamily.</text>
</comment>
<evidence type="ECO:0000256" key="2">
    <source>
        <dbReference type="ARBA" id="ARBA00023015"/>
    </source>
</evidence>